<evidence type="ECO:0000313" key="2">
    <source>
        <dbReference type="EMBL" id="TAJ45450.1"/>
    </source>
</evidence>
<dbReference type="Proteomes" id="UP000292580">
    <property type="component" value="Unassembled WGS sequence"/>
</dbReference>
<organism evidence="2 3">
    <name type="scientific">Methanofollis fontis</name>
    <dbReference type="NCBI Taxonomy" id="2052832"/>
    <lineage>
        <taxon>Archaea</taxon>
        <taxon>Methanobacteriati</taxon>
        <taxon>Methanobacteriota</taxon>
        <taxon>Stenosarchaea group</taxon>
        <taxon>Methanomicrobia</taxon>
        <taxon>Methanomicrobiales</taxon>
        <taxon>Methanomicrobiaceae</taxon>
        <taxon>Methanofollis</taxon>
    </lineage>
</organism>
<dbReference type="Gene3D" id="3.60.15.10">
    <property type="entry name" value="Ribonuclease Z/Hydroxyacylglutathione hydrolase-like"/>
    <property type="match status" value="1"/>
</dbReference>
<proteinExistence type="predicted"/>
<dbReference type="SUPFAM" id="SSF56281">
    <property type="entry name" value="Metallo-hydrolase/oxidoreductase"/>
    <property type="match status" value="1"/>
</dbReference>
<dbReference type="PANTHER" id="PTHR42663">
    <property type="entry name" value="HYDROLASE C777.06C-RELATED-RELATED"/>
    <property type="match status" value="1"/>
</dbReference>
<accession>A0A483CWA1</accession>
<comment type="caution">
    <text evidence="2">The sequence shown here is derived from an EMBL/GenBank/DDBJ whole genome shotgun (WGS) entry which is preliminary data.</text>
</comment>
<dbReference type="GO" id="GO:0016787">
    <property type="term" value="F:hydrolase activity"/>
    <property type="evidence" value="ECO:0007669"/>
    <property type="project" value="UniProtKB-KW"/>
</dbReference>
<dbReference type="OrthoDB" id="53037at2157"/>
<reference evidence="2 3" key="1">
    <citation type="submission" date="2017-11" db="EMBL/GenBank/DDBJ databases">
        <title>Isolation and Characterization of Methanofollis Species from Methane Seep Offshore SW Taiwan.</title>
        <authorList>
            <person name="Teng N.-H."/>
            <person name="Lai M.-C."/>
            <person name="Chen S.-C."/>
        </authorList>
    </citation>
    <scope>NUCLEOTIDE SEQUENCE [LARGE SCALE GENOMIC DNA]</scope>
    <source>
        <strain evidence="2 3">FWC-SCC2</strain>
    </source>
</reference>
<dbReference type="InterPro" id="IPR001279">
    <property type="entry name" value="Metallo-B-lactamas"/>
</dbReference>
<name>A0A483CWA1_9EURY</name>
<dbReference type="InterPro" id="IPR036866">
    <property type="entry name" value="RibonucZ/Hydroxyglut_hydro"/>
</dbReference>
<dbReference type="RefSeq" id="WP_130645805.1">
    <property type="nucleotide sequence ID" value="NZ_PGCL01000001.1"/>
</dbReference>
<dbReference type="CDD" id="cd16279">
    <property type="entry name" value="metallo-hydrolase-like_MBL-fold"/>
    <property type="match status" value="1"/>
</dbReference>
<dbReference type="PANTHER" id="PTHR42663:SF12">
    <property type="entry name" value="ATP-BINDING PROTEIN PHNP"/>
    <property type="match status" value="1"/>
</dbReference>
<dbReference type="EMBL" id="PGCL01000001">
    <property type="protein sequence ID" value="TAJ45450.1"/>
    <property type="molecule type" value="Genomic_DNA"/>
</dbReference>
<evidence type="ECO:0000259" key="1">
    <source>
        <dbReference type="SMART" id="SM00849"/>
    </source>
</evidence>
<keyword evidence="2" id="KW-0378">Hydrolase</keyword>
<keyword evidence="3" id="KW-1185">Reference proteome</keyword>
<feature type="domain" description="Metallo-beta-lactamase" evidence="1">
    <location>
        <begin position="35"/>
        <end position="218"/>
    </location>
</feature>
<sequence length="239" mass="26025">MKVTLLGTGDAIGTPKIGCSCPVCTEARRSGRQRLRSTVLVEIGDRTILVDTGPDLRAQLLAAGSPHIDAVIWTHGHYDHFMGFGEFYRVQRIPPVYAAAETLASTTRIFSFLSFTVEEAEPYVSFDLFGAEVTLFPVHHPPMPTFGVRVEHEGAVFATTSDSSARIPARSLDLLAGADLLLLDAIAPQGYTISKHMSYGEALELAGSLTPRTFRCTHASHLIPWDTPHLAADMESFDL</sequence>
<evidence type="ECO:0000313" key="3">
    <source>
        <dbReference type="Proteomes" id="UP000292580"/>
    </source>
</evidence>
<dbReference type="Pfam" id="PF12706">
    <property type="entry name" value="Lactamase_B_2"/>
    <property type="match status" value="1"/>
</dbReference>
<dbReference type="AlphaFoldDB" id="A0A483CWA1"/>
<gene>
    <name evidence="2" type="ORF">CUJ86_01575</name>
</gene>
<protein>
    <submittedName>
        <fullName evidence="2">MBL fold metallo-hydrolase</fullName>
    </submittedName>
</protein>
<dbReference type="SMART" id="SM00849">
    <property type="entry name" value="Lactamase_B"/>
    <property type="match status" value="1"/>
</dbReference>